<keyword evidence="1" id="KW-0808">Transferase</keyword>
<dbReference type="GO" id="GO:0008168">
    <property type="term" value="F:methyltransferase activity"/>
    <property type="evidence" value="ECO:0007669"/>
    <property type="project" value="UniProtKB-KW"/>
</dbReference>
<sequence>MFVKATGMPYHRFLRRLHNACLFDWYLEVGCRSGESFAPVRSKTVAVDPFFRAEINIIGQKPALHVFQMTSDDFFASGFMARNGIRLSLAFLDGMHLFEFLLRDFIHTEAAMEPKGVILLHDCVPYGMEMTTRDLDNLPKGSWTGDVWKLIPILHRWRPELEVTVLDCRPTGLVCVSGLDPDNRVLVENHDAIVAEFSGVDLDGYGIGRFFDSFAMASAKAEQEAGFPRFLPASLPAEMALVPQPVTP</sequence>
<comment type="caution">
    <text evidence="1">The sequence shown here is derived from an EMBL/GenBank/DDBJ whole genome shotgun (WGS) entry which is preliminary data.</text>
</comment>
<organism evidence="1 2">
    <name type="scientific">Rhodobacter calidifons</name>
    <dbReference type="NCBI Taxonomy" id="2715277"/>
    <lineage>
        <taxon>Bacteria</taxon>
        <taxon>Pseudomonadati</taxon>
        <taxon>Pseudomonadota</taxon>
        <taxon>Alphaproteobacteria</taxon>
        <taxon>Rhodobacterales</taxon>
        <taxon>Rhodobacter group</taxon>
        <taxon>Rhodobacter</taxon>
    </lineage>
</organism>
<evidence type="ECO:0000313" key="2">
    <source>
        <dbReference type="Proteomes" id="UP001515660"/>
    </source>
</evidence>
<name>A0ABX0G4M4_9RHOB</name>
<dbReference type="Proteomes" id="UP001515660">
    <property type="component" value="Unassembled WGS sequence"/>
</dbReference>
<accession>A0ABX0G4M4</accession>
<evidence type="ECO:0000313" key="1">
    <source>
        <dbReference type="EMBL" id="NHB76069.1"/>
    </source>
</evidence>
<dbReference type="GO" id="GO:0032259">
    <property type="term" value="P:methylation"/>
    <property type="evidence" value="ECO:0007669"/>
    <property type="project" value="UniProtKB-KW"/>
</dbReference>
<gene>
    <name evidence="1" type="ORF">G8O29_04835</name>
</gene>
<proteinExistence type="predicted"/>
<dbReference type="Pfam" id="PF13578">
    <property type="entry name" value="Methyltransf_24"/>
    <property type="match status" value="1"/>
</dbReference>
<reference evidence="1 2" key="1">
    <citation type="journal article" date="2022" name="Microorganisms">
        <title>Genome Sequence and Characterization of a Xanthorhodopsin-Containing, Aerobic Anoxygenic Phototrophic Rhodobacter Species, Isolated from Mesophilic Conditions at Yellowstone National Park.</title>
        <authorList>
            <person name="Kyndt J.A."/>
            <person name="Robertson S."/>
            <person name="Shoffstall I.B."/>
            <person name="Ramaley R.F."/>
            <person name="Meyer T.E."/>
        </authorList>
    </citation>
    <scope>NUCLEOTIDE SEQUENCE [LARGE SCALE GENOMIC DNA]</scope>
    <source>
        <strain evidence="1 2">M37P</strain>
    </source>
</reference>
<dbReference type="InterPro" id="IPR029063">
    <property type="entry name" value="SAM-dependent_MTases_sf"/>
</dbReference>
<dbReference type="SUPFAM" id="SSF53335">
    <property type="entry name" value="S-adenosyl-L-methionine-dependent methyltransferases"/>
    <property type="match status" value="1"/>
</dbReference>
<protein>
    <submittedName>
        <fullName evidence="1">Class I SAM-dependent methyltransferase</fullName>
    </submittedName>
</protein>
<keyword evidence="2" id="KW-1185">Reference proteome</keyword>
<keyword evidence="1" id="KW-0489">Methyltransferase</keyword>
<dbReference type="EMBL" id="JAANHS010000003">
    <property type="protein sequence ID" value="NHB76069.1"/>
    <property type="molecule type" value="Genomic_DNA"/>
</dbReference>